<dbReference type="InterPro" id="IPR013320">
    <property type="entry name" value="ConA-like_dom_sf"/>
</dbReference>
<dbReference type="Proteomes" id="UP000235786">
    <property type="component" value="Unassembled WGS sequence"/>
</dbReference>
<evidence type="ECO:0000256" key="2">
    <source>
        <dbReference type="SAM" id="SignalP"/>
    </source>
</evidence>
<feature type="chain" id="PRO_5014375132" evidence="2">
    <location>
        <begin position="21"/>
        <end position="281"/>
    </location>
</feature>
<name>A0A2J6S4G8_HYAVF</name>
<dbReference type="GO" id="GO:0030246">
    <property type="term" value="F:carbohydrate binding"/>
    <property type="evidence" value="ECO:0007669"/>
    <property type="project" value="UniProtKB-KW"/>
</dbReference>
<gene>
    <name evidence="3" type="ORF">L207DRAFT_578572</name>
</gene>
<keyword evidence="3" id="KW-0430">Lectin</keyword>
<proteinExistence type="predicted"/>
<accession>A0A2J6S4G8</accession>
<evidence type="ECO:0000313" key="4">
    <source>
        <dbReference type="Proteomes" id="UP000235786"/>
    </source>
</evidence>
<dbReference type="GO" id="GO:0006508">
    <property type="term" value="P:proteolysis"/>
    <property type="evidence" value="ECO:0007669"/>
    <property type="project" value="InterPro"/>
</dbReference>
<organism evidence="3 4">
    <name type="scientific">Hyaloscypha variabilis (strain UAMH 11265 / GT02V1 / F)</name>
    <name type="common">Meliniomyces variabilis</name>
    <dbReference type="NCBI Taxonomy" id="1149755"/>
    <lineage>
        <taxon>Eukaryota</taxon>
        <taxon>Fungi</taxon>
        <taxon>Dikarya</taxon>
        <taxon>Ascomycota</taxon>
        <taxon>Pezizomycotina</taxon>
        <taxon>Leotiomycetes</taxon>
        <taxon>Helotiales</taxon>
        <taxon>Hyaloscyphaceae</taxon>
        <taxon>Hyaloscypha</taxon>
        <taxon>Hyaloscypha variabilis</taxon>
    </lineage>
</organism>
<keyword evidence="2" id="KW-0732">Signal</keyword>
<keyword evidence="4" id="KW-1185">Reference proteome</keyword>
<dbReference type="InterPro" id="IPR000250">
    <property type="entry name" value="Peptidase_G1"/>
</dbReference>
<evidence type="ECO:0000256" key="1">
    <source>
        <dbReference type="PIRSR" id="PIRSR600250-50"/>
    </source>
</evidence>
<feature type="signal peptide" evidence="2">
    <location>
        <begin position="1"/>
        <end position="20"/>
    </location>
</feature>
<dbReference type="Gene3D" id="2.60.120.700">
    <property type="entry name" value="Peptidase G1"/>
    <property type="match status" value="1"/>
</dbReference>
<evidence type="ECO:0000313" key="3">
    <source>
        <dbReference type="EMBL" id="PMD45666.1"/>
    </source>
</evidence>
<dbReference type="PANTHER" id="PTHR37536">
    <property type="entry name" value="PUTATIVE (AFU_ORTHOLOGUE AFUA_3G02970)-RELATED"/>
    <property type="match status" value="1"/>
</dbReference>
<dbReference type="AlphaFoldDB" id="A0A2J6S4G8"/>
<dbReference type="InterPro" id="IPR038656">
    <property type="entry name" value="Peptidase_G1_sf"/>
</dbReference>
<dbReference type="Pfam" id="PF01828">
    <property type="entry name" value="Peptidase_A4"/>
    <property type="match status" value="1"/>
</dbReference>
<dbReference type="STRING" id="1149755.A0A2J6S4G8"/>
<feature type="active site" description="Proton acceptor" evidence="1">
    <location>
        <position position="221"/>
    </location>
</feature>
<dbReference type="OrthoDB" id="2862635at2759"/>
<sequence length="281" mass="30291">MKTSTIVLLGASLLTSNVLGKLSYTANMTHHGIEVPVEFTPLPALRSGPEKPPHIKRQSISNTANWAGAIQEAPSSGLFHTISANWQVPSISTPSGQTLGTTAYWLYEWVGIDSSCDVILQAGTGAYLDSQSGQVPLVWWEWFPDGPQQVNMPRTYPKYDRAPYSDKLSVNLGDTFFVNLTATSSTTAICFIENVSQGYAITITVSGGPTLCQTNAEWVVENPGTLDTPEFNTVFFTNCLATTTTGAEQGITGATLIYMDSEDGEVSKGLDISNSELQVSY</sequence>
<dbReference type="EMBL" id="KZ613940">
    <property type="protein sequence ID" value="PMD45666.1"/>
    <property type="molecule type" value="Genomic_DNA"/>
</dbReference>
<protein>
    <submittedName>
        <fullName evidence="3">Concanavalin A-like lectin/glucanase</fullName>
    </submittedName>
</protein>
<dbReference type="PANTHER" id="PTHR37536:SF1">
    <property type="entry name" value="ASPERGILLOPEPSIN, PUTAITVE (AFU_ORTHOLOGUE AFUA_7G01200)"/>
    <property type="match status" value="1"/>
</dbReference>
<dbReference type="SUPFAM" id="SSF49899">
    <property type="entry name" value="Concanavalin A-like lectins/glucanases"/>
    <property type="match status" value="1"/>
</dbReference>
<reference evidence="3 4" key="1">
    <citation type="submission" date="2016-04" db="EMBL/GenBank/DDBJ databases">
        <title>A degradative enzymes factory behind the ericoid mycorrhizal symbiosis.</title>
        <authorList>
            <consortium name="DOE Joint Genome Institute"/>
            <person name="Martino E."/>
            <person name="Morin E."/>
            <person name="Grelet G."/>
            <person name="Kuo A."/>
            <person name="Kohler A."/>
            <person name="Daghino S."/>
            <person name="Barry K."/>
            <person name="Choi C."/>
            <person name="Cichocki N."/>
            <person name="Clum A."/>
            <person name="Copeland A."/>
            <person name="Hainaut M."/>
            <person name="Haridas S."/>
            <person name="Labutti K."/>
            <person name="Lindquist E."/>
            <person name="Lipzen A."/>
            <person name="Khouja H.-R."/>
            <person name="Murat C."/>
            <person name="Ohm R."/>
            <person name="Olson A."/>
            <person name="Spatafora J."/>
            <person name="Veneault-Fourrey C."/>
            <person name="Henrissat B."/>
            <person name="Grigoriev I."/>
            <person name="Martin F."/>
            <person name="Perotto S."/>
        </authorList>
    </citation>
    <scope>NUCLEOTIDE SEQUENCE [LARGE SCALE GENOMIC DNA]</scope>
    <source>
        <strain evidence="3 4">F</strain>
    </source>
</reference>
<dbReference type="GO" id="GO:0070007">
    <property type="term" value="F:glutamic-type endopeptidase activity"/>
    <property type="evidence" value="ECO:0007669"/>
    <property type="project" value="InterPro"/>
</dbReference>
<dbReference type="CDD" id="cd13426">
    <property type="entry name" value="Peptidase_G1"/>
    <property type="match status" value="1"/>
</dbReference>